<feature type="compositionally biased region" description="Polar residues" evidence="2">
    <location>
        <begin position="31"/>
        <end position="48"/>
    </location>
</feature>
<dbReference type="AlphaFoldDB" id="A0AAD8DFN5"/>
<dbReference type="EMBL" id="JAGXEW010000009">
    <property type="protein sequence ID" value="KAK1167844.1"/>
    <property type="molecule type" value="Genomic_DNA"/>
</dbReference>
<feature type="compositionally biased region" description="Polar residues" evidence="2">
    <location>
        <begin position="56"/>
        <end position="67"/>
    </location>
</feature>
<comment type="caution">
    <text evidence="5">The sequence shown here is derived from an EMBL/GenBank/DDBJ whole genome shotgun (WGS) entry which is preliminary data.</text>
</comment>
<keyword evidence="6" id="KW-1185">Reference proteome</keyword>
<feature type="domain" description="Coiled-coil-domain-containing protein 138 coiled-coil" evidence="4">
    <location>
        <begin position="249"/>
        <end position="311"/>
    </location>
</feature>
<dbReference type="Pfam" id="PF21035">
    <property type="entry name" value="CCDC138_C"/>
    <property type="match status" value="1"/>
</dbReference>
<protein>
    <submittedName>
        <fullName evidence="5">Coiled-coil domain-containing protein 138-like</fullName>
    </submittedName>
</protein>
<sequence length="658" mass="74473">MSDSDYTAPLDATVERLKLKYLYRRKTGSTVNMSQGSFKSGKNSSIAESSPEKRTLTSAMKSPTSGLTYSERKHYNKAIRELFNIVKLNSDRLDKTNSIHNSPPAVSDDEFSEEETDNGEVPDTNTQIYTETAHDTSRGLDGDSGAPASPSAPTQLSPAYLPVYQPFFLSIVLEIPRIFNHSQLLLLSAASDKFFTVRRNSWPLNPTSLRNRVVECATNPRHPTSTGLYLQQHDQEVKQLSETLKEKVKENKRLKSSFDTIKEVNDSMKKQARCFLNAVGEQNKMLETQAKKVQARLDNLQRKYEFSMVQKSRVNSQPAVQEVKPQKQEKLQDFPKSSKVPTNISVYELLAILMDWISDSHLCNLVPEGENDSKGVPGQHTLPNNCIQEKCTKLLPLLTEQLLLMPAVNSKLHILLVKFIYWTLRQLEIGTQQTSLTSTMRRLGKEIYRGAIIQGEPESSEEQANLAKQKSAIFFKSPNLRIRFLSTLIVLKTISQADYLAQAFYTLHKDLKSDEGKALFLEYQALPVILNHLRTSSKGLLSAALDILLQMSVETRLLNPFLESCSNEAFFRTFSLLLRNPKLEVLLLEKISIILQKLTKIKRNKKLFELFSMHLMIQEMHRTVDPDHTFLSINLTSILFNLGMIKQNPLSSSLGASL</sequence>
<evidence type="ECO:0000313" key="5">
    <source>
        <dbReference type="EMBL" id="KAK1167844.1"/>
    </source>
</evidence>
<dbReference type="InterPro" id="IPR048750">
    <property type="entry name" value="CCDC138_C"/>
</dbReference>
<feature type="coiled-coil region" evidence="1">
    <location>
        <begin position="230"/>
        <end position="310"/>
    </location>
</feature>
<dbReference type="InterPro" id="IPR048751">
    <property type="entry name" value="CCDC138_CC"/>
</dbReference>
<evidence type="ECO:0000256" key="1">
    <source>
        <dbReference type="SAM" id="Coils"/>
    </source>
</evidence>
<organism evidence="5 6">
    <name type="scientific">Acipenser oxyrinchus oxyrinchus</name>
    <dbReference type="NCBI Taxonomy" id="40147"/>
    <lineage>
        <taxon>Eukaryota</taxon>
        <taxon>Metazoa</taxon>
        <taxon>Chordata</taxon>
        <taxon>Craniata</taxon>
        <taxon>Vertebrata</taxon>
        <taxon>Euteleostomi</taxon>
        <taxon>Actinopterygii</taxon>
        <taxon>Chondrostei</taxon>
        <taxon>Acipenseriformes</taxon>
        <taxon>Acipenseridae</taxon>
        <taxon>Acipenser</taxon>
    </lineage>
</organism>
<name>A0AAD8DFN5_ACIOX</name>
<reference evidence="5" key="1">
    <citation type="submission" date="2022-02" db="EMBL/GenBank/DDBJ databases">
        <title>Atlantic sturgeon de novo genome assembly.</title>
        <authorList>
            <person name="Stock M."/>
            <person name="Klopp C."/>
            <person name="Guiguen Y."/>
            <person name="Cabau C."/>
            <person name="Parinello H."/>
            <person name="Santidrian Yebra-Pimentel E."/>
            <person name="Kuhl H."/>
            <person name="Dirks R.P."/>
            <person name="Guessner J."/>
            <person name="Wuertz S."/>
            <person name="Du K."/>
            <person name="Schartl M."/>
        </authorList>
    </citation>
    <scope>NUCLEOTIDE SEQUENCE</scope>
    <source>
        <strain evidence="5">STURGEONOMICS-FGT-2020</strain>
        <tissue evidence="5">Whole blood</tissue>
    </source>
</reference>
<evidence type="ECO:0000259" key="4">
    <source>
        <dbReference type="Pfam" id="PF21037"/>
    </source>
</evidence>
<dbReference type="Gene3D" id="1.20.5.340">
    <property type="match status" value="1"/>
</dbReference>
<dbReference type="Proteomes" id="UP001230051">
    <property type="component" value="Unassembled WGS sequence"/>
</dbReference>
<feature type="region of interest" description="Disordered" evidence="2">
    <location>
        <begin position="31"/>
        <end position="67"/>
    </location>
</feature>
<dbReference type="PANTHER" id="PTHR34523:SF1">
    <property type="entry name" value="COILED-COIL DOMAIN-CONTAINING PROTEIN 138"/>
    <property type="match status" value="1"/>
</dbReference>
<dbReference type="InterPro" id="IPR038798">
    <property type="entry name" value="CCDC138"/>
</dbReference>
<feature type="region of interest" description="Disordered" evidence="2">
    <location>
        <begin position="135"/>
        <end position="154"/>
    </location>
</feature>
<feature type="domain" description="Coiled-coil" evidence="3">
    <location>
        <begin position="353"/>
        <end position="642"/>
    </location>
</feature>
<evidence type="ECO:0000259" key="3">
    <source>
        <dbReference type="Pfam" id="PF21035"/>
    </source>
</evidence>
<dbReference type="PANTHER" id="PTHR34523">
    <property type="entry name" value="COILED-COIL DOMAIN-CONTAINING PROTEIN 138"/>
    <property type="match status" value="1"/>
</dbReference>
<proteinExistence type="predicted"/>
<feature type="compositionally biased region" description="Acidic residues" evidence="2">
    <location>
        <begin position="107"/>
        <end position="120"/>
    </location>
</feature>
<feature type="region of interest" description="Disordered" evidence="2">
    <location>
        <begin position="94"/>
        <end position="127"/>
    </location>
</feature>
<keyword evidence="1" id="KW-0175">Coiled coil</keyword>
<evidence type="ECO:0000256" key="2">
    <source>
        <dbReference type="SAM" id="MobiDB-lite"/>
    </source>
</evidence>
<dbReference type="Pfam" id="PF21037">
    <property type="entry name" value="CCDC138_cc"/>
    <property type="match status" value="1"/>
</dbReference>
<evidence type="ECO:0000313" key="6">
    <source>
        <dbReference type="Proteomes" id="UP001230051"/>
    </source>
</evidence>
<accession>A0AAD8DFN5</accession>
<gene>
    <name evidence="5" type="primary">CCDC138</name>
    <name evidence="5" type="ORF">AOXY_G10625</name>
</gene>